<organism evidence="1 2">
    <name type="scientific">Rickenella mellea</name>
    <dbReference type="NCBI Taxonomy" id="50990"/>
    <lineage>
        <taxon>Eukaryota</taxon>
        <taxon>Fungi</taxon>
        <taxon>Dikarya</taxon>
        <taxon>Basidiomycota</taxon>
        <taxon>Agaricomycotina</taxon>
        <taxon>Agaricomycetes</taxon>
        <taxon>Hymenochaetales</taxon>
        <taxon>Rickenellaceae</taxon>
        <taxon>Rickenella</taxon>
    </lineage>
</organism>
<evidence type="ECO:0000313" key="1">
    <source>
        <dbReference type="EMBL" id="TDL18555.1"/>
    </source>
</evidence>
<sequence length="122" mass="13831">MSMQPLRVCGYRLGDPRIIAKRLGIVPKPTFPALNEAAERSYAAEAVKFELQHQTRLHLALHNCVRVYRGKPTSSFSLVVSVRTSHDGKDYKQPEDRVRLLAKLMGREGKQPAWWIDMSSIG</sequence>
<protein>
    <submittedName>
        <fullName evidence="1">Uncharacterized protein</fullName>
    </submittedName>
</protein>
<keyword evidence="2" id="KW-1185">Reference proteome</keyword>
<dbReference type="VEuPathDB" id="FungiDB:BD410DRAFT_793105"/>
<accession>A0A4Y7PTR9</accession>
<dbReference type="Proteomes" id="UP000294933">
    <property type="component" value="Unassembled WGS sequence"/>
</dbReference>
<gene>
    <name evidence="1" type="ORF">BD410DRAFT_793105</name>
</gene>
<proteinExistence type="predicted"/>
<dbReference type="AlphaFoldDB" id="A0A4Y7PTR9"/>
<evidence type="ECO:0000313" key="2">
    <source>
        <dbReference type="Proteomes" id="UP000294933"/>
    </source>
</evidence>
<dbReference type="EMBL" id="ML170206">
    <property type="protein sequence ID" value="TDL18555.1"/>
    <property type="molecule type" value="Genomic_DNA"/>
</dbReference>
<name>A0A4Y7PTR9_9AGAM</name>
<reference evidence="1 2" key="1">
    <citation type="submission" date="2018-06" db="EMBL/GenBank/DDBJ databases">
        <title>A transcriptomic atlas of mushroom development highlights an independent origin of complex multicellularity.</title>
        <authorList>
            <consortium name="DOE Joint Genome Institute"/>
            <person name="Krizsan K."/>
            <person name="Almasi E."/>
            <person name="Merenyi Z."/>
            <person name="Sahu N."/>
            <person name="Viragh M."/>
            <person name="Koszo T."/>
            <person name="Mondo S."/>
            <person name="Kiss B."/>
            <person name="Balint B."/>
            <person name="Kues U."/>
            <person name="Barry K."/>
            <person name="Hegedus J.C."/>
            <person name="Henrissat B."/>
            <person name="Johnson J."/>
            <person name="Lipzen A."/>
            <person name="Ohm R."/>
            <person name="Nagy I."/>
            <person name="Pangilinan J."/>
            <person name="Yan J."/>
            <person name="Xiong Y."/>
            <person name="Grigoriev I.V."/>
            <person name="Hibbett D.S."/>
            <person name="Nagy L.G."/>
        </authorList>
    </citation>
    <scope>NUCLEOTIDE SEQUENCE [LARGE SCALE GENOMIC DNA]</scope>
    <source>
        <strain evidence="1 2">SZMC22713</strain>
    </source>
</reference>